<keyword evidence="1" id="KW-0732">Signal</keyword>
<dbReference type="STRING" id="37625.SAMN05660420_01541"/>
<dbReference type="OrthoDB" id="5418846at2"/>
<dbReference type="RefSeq" id="WP_092346382.1">
    <property type="nucleotide sequence ID" value="NZ_FNQN01000004.1"/>
</dbReference>
<dbReference type="InterPro" id="IPR021523">
    <property type="entry name" value="DUF3187"/>
</dbReference>
<dbReference type="EMBL" id="FNQN01000004">
    <property type="protein sequence ID" value="SEA23513.1"/>
    <property type="molecule type" value="Genomic_DNA"/>
</dbReference>
<evidence type="ECO:0000313" key="2">
    <source>
        <dbReference type="EMBL" id="SEA23513.1"/>
    </source>
</evidence>
<evidence type="ECO:0000256" key="1">
    <source>
        <dbReference type="SAM" id="SignalP"/>
    </source>
</evidence>
<reference evidence="2 3" key="1">
    <citation type="submission" date="2016-10" db="EMBL/GenBank/DDBJ databases">
        <authorList>
            <person name="de Groot N.N."/>
        </authorList>
    </citation>
    <scope>NUCLEOTIDE SEQUENCE [LARGE SCALE GENOMIC DNA]</scope>
    <source>
        <strain evidence="2 3">DSM 7343</strain>
    </source>
</reference>
<proteinExistence type="predicted"/>
<organism evidence="2 3">
    <name type="scientific">Desulfuromusa kysingii</name>
    <dbReference type="NCBI Taxonomy" id="37625"/>
    <lineage>
        <taxon>Bacteria</taxon>
        <taxon>Pseudomonadati</taxon>
        <taxon>Thermodesulfobacteriota</taxon>
        <taxon>Desulfuromonadia</taxon>
        <taxon>Desulfuromonadales</taxon>
        <taxon>Geopsychrobacteraceae</taxon>
        <taxon>Desulfuromusa</taxon>
    </lineage>
</organism>
<feature type="chain" id="PRO_5011456541" description="DUF3187 family protein" evidence="1">
    <location>
        <begin position="23"/>
        <end position="330"/>
    </location>
</feature>
<keyword evidence="3" id="KW-1185">Reference proteome</keyword>
<dbReference type="Pfam" id="PF11383">
    <property type="entry name" value="DUF3187"/>
    <property type="match status" value="1"/>
</dbReference>
<evidence type="ECO:0000313" key="3">
    <source>
        <dbReference type="Proteomes" id="UP000199409"/>
    </source>
</evidence>
<gene>
    <name evidence="2" type="ORF">SAMN05660420_01541</name>
</gene>
<dbReference type="AlphaFoldDB" id="A0A1H3ZIG4"/>
<feature type="signal peptide" evidence="1">
    <location>
        <begin position="1"/>
        <end position="22"/>
    </location>
</feature>
<accession>A0A1H3ZIG4</accession>
<evidence type="ECO:0008006" key="4">
    <source>
        <dbReference type="Google" id="ProtNLM"/>
    </source>
</evidence>
<protein>
    <recommendedName>
        <fullName evidence="4">DUF3187 family protein</fullName>
    </recommendedName>
</protein>
<name>A0A1H3ZIG4_9BACT</name>
<sequence length="330" mass="36073">MMLKVILFLACLLQLSTLHATAFDFAPYRVRNLLPTDLVRSVASADPARLVAVGEYKVSFDLDLANLATTNNSAAAQIHLDGETLQETLGMRYGMNENIQIGFDLSWVNHKKGSLDGFIEDWHDFFGLPAGDRDELPDDDLSYRYQRNGEELFNIDHSANGLGDLRLQLSWQLATSQPMASALHLTVKVPTGAADKMTGNEGWGVNLSLAHDYRITLDDGASASFWGGLGGSWLEDGDVLAEQAENWAANAWLGAGWSPNNWLALKLQMDGQTALYESDLEELGDPALILTIGGTIALTQKTFLDLAVEEDLAVNSSPDVSFHLGLSHFF</sequence>
<dbReference type="Proteomes" id="UP000199409">
    <property type="component" value="Unassembled WGS sequence"/>
</dbReference>